<keyword evidence="3" id="KW-0285">Flavoprotein</keyword>
<dbReference type="InterPro" id="IPR036188">
    <property type="entry name" value="FAD/NAD-bd_sf"/>
</dbReference>
<dbReference type="SUPFAM" id="SSF51905">
    <property type="entry name" value="FAD/NAD(P)-binding domain"/>
    <property type="match status" value="2"/>
</dbReference>
<organism evidence="7 8">
    <name type="scientific">Mycobacterium angelicum</name>
    <dbReference type="NCBI Taxonomy" id="470074"/>
    <lineage>
        <taxon>Bacteria</taxon>
        <taxon>Bacillati</taxon>
        <taxon>Actinomycetota</taxon>
        <taxon>Actinomycetes</taxon>
        <taxon>Mycobacteriales</taxon>
        <taxon>Mycobacteriaceae</taxon>
        <taxon>Mycobacterium</taxon>
    </lineage>
</organism>
<reference evidence="7 8" key="1">
    <citation type="submission" date="2017-02" db="EMBL/GenBank/DDBJ databases">
        <title>The new phylogeny of genus Mycobacterium.</title>
        <authorList>
            <person name="Tortoli E."/>
            <person name="Trovato A."/>
            <person name="Cirillo D.M."/>
        </authorList>
    </citation>
    <scope>NUCLEOTIDE SEQUENCE [LARGE SCALE GENOMIC DNA]</scope>
    <source>
        <strain evidence="7 8">DSM 45057</strain>
    </source>
</reference>
<keyword evidence="5" id="KW-0521">NADP</keyword>
<dbReference type="GO" id="GO:0004499">
    <property type="term" value="F:N,N-dimethylaniline monooxygenase activity"/>
    <property type="evidence" value="ECO:0007669"/>
    <property type="project" value="InterPro"/>
</dbReference>
<evidence type="ECO:0000256" key="6">
    <source>
        <dbReference type="ARBA" id="ARBA00023002"/>
    </source>
</evidence>
<dbReference type="PANTHER" id="PTHR23023">
    <property type="entry name" value="DIMETHYLANILINE MONOOXYGENASE"/>
    <property type="match status" value="1"/>
</dbReference>
<dbReference type="GO" id="GO:0050661">
    <property type="term" value="F:NADP binding"/>
    <property type="evidence" value="ECO:0007669"/>
    <property type="project" value="InterPro"/>
</dbReference>
<protein>
    <recommendedName>
        <fullName evidence="9">Dimethylaniline monooxygenase</fullName>
    </recommendedName>
</protein>
<name>A0A1W9ZAW1_MYCAN</name>
<gene>
    <name evidence="7" type="ORF">BST12_26240</name>
</gene>
<dbReference type="InterPro" id="IPR050346">
    <property type="entry name" value="FMO-like"/>
</dbReference>
<keyword evidence="4" id="KW-0274">FAD</keyword>
<evidence type="ECO:0000256" key="4">
    <source>
        <dbReference type="ARBA" id="ARBA00022827"/>
    </source>
</evidence>
<accession>A0A1W9ZAW1</accession>
<evidence type="ECO:0000256" key="1">
    <source>
        <dbReference type="ARBA" id="ARBA00009183"/>
    </source>
</evidence>
<proteinExistence type="inferred from homology"/>
<comment type="similarity">
    <text evidence="1">Belongs to the FMO family.</text>
</comment>
<sequence>MTVKVGVIGAGPSGLTTIKQLRDEGHDVVCFEKSADIGGIWYRDGEDSESMKAYDDLYLTISMKLMSFSDFMVEDRVFADRQGYLRYLNDYADKYGLRQCIKFNSTVDAIEKTGDHWKVSVTANGRQEHHTFQALAVCSGPFQTPANNIPYLKQFSGEVIHSSRYRNNREFAGKRVLVIGLSESGADIVRQISDVASECTLAIRSRSYLVPRLYDGQYSTDSTTLRAHHYEMYVRSSEQPFSMGAFFQDETMSMGSFMDAIRQHGTRAAMAEAASALDLESLGADFLSDGRREPVTAVSDAITKVILGAPKVDAGDLDPRNSLGQPLYPPKLDLFTEGNKETFEYISEWNRKSHNGEDSYSPRVIFCKNVSFVPNILNGKIQVNDSDIETIEGSTVYFKDQTTKDYDCIVLCTGFERDFSFLRGVEIPENNVRHLYKHAFHPQHGGRLALIGFVRPFSGGIPICAEMQARYFALLCSDKLELPADIVDRIKADKAWEEKWTELSPRHSEAVPSQLFFLDSIAKDIGCLPTCEQLVDEPELLVKLWFYPFNQLCYRLVGPHSMQGDAKKSILSERLPADSVLSMFYFMASSLWPPHMRPKALALNPTLWELDD</sequence>
<dbReference type="AlphaFoldDB" id="A0A1W9ZAW1"/>
<dbReference type="Proteomes" id="UP000192284">
    <property type="component" value="Unassembled WGS sequence"/>
</dbReference>
<keyword evidence="8" id="KW-1185">Reference proteome</keyword>
<comment type="similarity">
    <text evidence="2">Belongs to the FAD-binding monooxygenase family.</text>
</comment>
<dbReference type="PRINTS" id="PR00370">
    <property type="entry name" value="FMOXYGENASE"/>
</dbReference>
<evidence type="ECO:0000313" key="7">
    <source>
        <dbReference type="EMBL" id="ORA10970.1"/>
    </source>
</evidence>
<keyword evidence="6" id="KW-0560">Oxidoreductase</keyword>
<evidence type="ECO:0000256" key="3">
    <source>
        <dbReference type="ARBA" id="ARBA00022630"/>
    </source>
</evidence>
<dbReference type="InterPro" id="IPR000960">
    <property type="entry name" value="Flavin_mOase"/>
</dbReference>
<dbReference type="EMBL" id="MVHE01000086">
    <property type="protein sequence ID" value="ORA10970.1"/>
    <property type="molecule type" value="Genomic_DNA"/>
</dbReference>
<dbReference type="GO" id="GO:0050660">
    <property type="term" value="F:flavin adenine dinucleotide binding"/>
    <property type="evidence" value="ECO:0007669"/>
    <property type="project" value="InterPro"/>
</dbReference>
<dbReference type="Gene3D" id="3.50.50.60">
    <property type="entry name" value="FAD/NAD(P)-binding domain"/>
    <property type="match status" value="2"/>
</dbReference>
<dbReference type="InterPro" id="IPR020946">
    <property type="entry name" value="Flavin_mOase-like"/>
</dbReference>
<dbReference type="Pfam" id="PF00743">
    <property type="entry name" value="FMO-like"/>
    <property type="match status" value="2"/>
</dbReference>
<comment type="caution">
    <text evidence="7">The sequence shown here is derived from an EMBL/GenBank/DDBJ whole genome shotgun (WGS) entry which is preliminary data.</text>
</comment>
<evidence type="ECO:0000256" key="5">
    <source>
        <dbReference type="ARBA" id="ARBA00022857"/>
    </source>
</evidence>
<dbReference type="PIRSF" id="PIRSF000332">
    <property type="entry name" value="FMO"/>
    <property type="match status" value="1"/>
</dbReference>
<evidence type="ECO:0000256" key="2">
    <source>
        <dbReference type="ARBA" id="ARBA00010139"/>
    </source>
</evidence>
<evidence type="ECO:0008006" key="9">
    <source>
        <dbReference type="Google" id="ProtNLM"/>
    </source>
</evidence>
<evidence type="ECO:0000313" key="8">
    <source>
        <dbReference type="Proteomes" id="UP000192284"/>
    </source>
</evidence>